<evidence type="ECO:0000259" key="8">
    <source>
        <dbReference type="Pfam" id="PF13567"/>
    </source>
</evidence>
<dbReference type="NCBIfam" id="TIGR00360">
    <property type="entry name" value="ComEC_N-term"/>
    <property type="match status" value="1"/>
</dbReference>
<dbReference type="InterPro" id="IPR052159">
    <property type="entry name" value="Competence_DNA_uptake"/>
</dbReference>
<feature type="transmembrane region" description="Helical" evidence="6">
    <location>
        <begin position="85"/>
        <end position="103"/>
    </location>
</feature>
<dbReference type="GO" id="GO:0005886">
    <property type="term" value="C:plasma membrane"/>
    <property type="evidence" value="ECO:0007669"/>
    <property type="project" value="UniProtKB-SubCell"/>
</dbReference>
<evidence type="ECO:0000259" key="7">
    <source>
        <dbReference type="Pfam" id="PF03772"/>
    </source>
</evidence>
<protein>
    <submittedName>
        <fullName evidence="9">Competence protein ComEC</fullName>
    </submittedName>
</protein>
<dbReference type="KEGG" id="fiy:BN1229_v1_2952"/>
<evidence type="ECO:0000256" key="6">
    <source>
        <dbReference type="SAM" id="Phobius"/>
    </source>
</evidence>
<gene>
    <name evidence="9" type="ORF">YBN1229_v1_2952</name>
</gene>
<keyword evidence="4 6" id="KW-1133">Transmembrane helix</keyword>
<accession>A0A0D6JHQ4</accession>
<dbReference type="RefSeq" id="WP_046480520.1">
    <property type="nucleotide sequence ID" value="NZ_LN829118.1"/>
</dbReference>
<keyword evidence="2" id="KW-1003">Cell membrane</keyword>
<feature type="transmembrane region" description="Helical" evidence="6">
    <location>
        <begin position="426"/>
        <end position="452"/>
    </location>
</feature>
<feature type="transmembrane region" description="Helical" evidence="6">
    <location>
        <begin position="62"/>
        <end position="79"/>
    </location>
</feature>
<feature type="domain" description="DUF4131" evidence="8">
    <location>
        <begin position="60"/>
        <end position="215"/>
    </location>
</feature>
<evidence type="ECO:0000256" key="3">
    <source>
        <dbReference type="ARBA" id="ARBA00022692"/>
    </source>
</evidence>
<dbReference type="PANTHER" id="PTHR30619:SF1">
    <property type="entry name" value="RECOMBINATION PROTEIN 2"/>
    <property type="match status" value="1"/>
</dbReference>
<feature type="transmembrane region" description="Helical" evidence="6">
    <location>
        <begin position="366"/>
        <end position="383"/>
    </location>
</feature>
<evidence type="ECO:0000313" key="9">
    <source>
        <dbReference type="EMBL" id="CPR21217.1"/>
    </source>
</evidence>
<dbReference type="InterPro" id="IPR025405">
    <property type="entry name" value="DUF4131"/>
</dbReference>
<dbReference type="Pfam" id="PF13567">
    <property type="entry name" value="DUF4131"/>
    <property type="match status" value="1"/>
</dbReference>
<dbReference type="InterPro" id="IPR004477">
    <property type="entry name" value="ComEC_N"/>
</dbReference>
<feature type="transmembrane region" description="Helical" evidence="6">
    <location>
        <begin position="458"/>
        <end position="485"/>
    </location>
</feature>
<keyword evidence="5 6" id="KW-0472">Membrane</keyword>
<name>A0A0D6JHQ4_9HYPH</name>
<feature type="transmembrane region" description="Helical" evidence="6">
    <location>
        <begin position="285"/>
        <end position="311"/>
    </location>
</feature>
<evidence type="ECO:0000256" key="4">
    <source>
        <dbReference type="ARBA" id="ARBA00022989"/>
    </source>
</evidence>
<feature type="transmembrane region" description="Helical" evidence="6">
    <location>
        <begin position="39"/>
        <end position="57"/>
    </location>
</feature>
<evidence type="ECO:0000256" key="2">
    <source>
        <dbReference type="ARBA" id="ARBA00022475"/>
    </source>
</evidence>
<keyword evidence="10" id="KW-1185">Reference proteome</keyword>
<sequence length="720" mass="77183">MTLLRDEPSDVIAAPRRTGLLRAPFAWLSAQLEAERAGWFYWQPVAFGTGCALYFALPLEPAVWFFLAVSLAATVLIIMRPSATLLGSLIAFTGLASLGLVAAKLRTEWVRAPVLQTQIGPVAVRGIVEQIEPKAEGGERLTLRPLSVDKLTPNALPARIRVTTRNPTAGVSLGDQITLTANLSPPPRAALPGGYDFARYAWYRGIGAVGYSTSPPIVIEDGAPENLAQKLETWVARLRKHIGDRITAALPDERGAIATALITGERGGISDATNEIYRASGIYHILSISGLHMAIMGGSVFVALRFLFALFPSIALRFPIKKWAAVGAMFGAFGYLMISGGTFATVRAFLMITVMFSAMLLDRQAVALRNVAVAAFILLILFPESVIDPGFQMSFAAVIALVASYEAINQRFRAPSGPHRGVHMRFFYFFSGIVLSTIIASAAIAPFAIYHFHQNQHYAVLANLAVIPICNIVVMPAALTTLVLMPLGLETLPLIVMGYGIEAMTAAATWVAGLKGAVSLLPVVPNVAIALVAAGCLWLTLMRYRWRLLGVLVIAAGIALAPTAERPALLVGGTGNLVLLRGADGFLNGLSSSRDEFELSRWLARDGDARRPADVTRAPALTCDGVGCVGAIDGKIVAITRHPAALRDDCRQAHILIVQGTRPRSCTQPQLTIDRSALEREGTHAVYLDKSGALRVETVEGARGRRPWTAAYQSTDEAAP</sequence>
<dbReference type="EMBL" id="LN829119">
    <property type="protein sequence ID" value="CPR21217.1"/>
    <property type="molecule type" value="Genomic_DNA"/>
</dbReference>
<feature type="transmembrane region" description="Helical" evidence="6">
    <location>
        <begin position="492"/>
        <end position="512"/>
    </location>
</feature>
<reference evidence="10" key="1">
    <citation type="submission" date="2015-02" db="EMBL/GenBank/DDBJ databases">
        <authorList>
            <person name="Chooi Y.-H."/>
        </authorList>
    </citation>
    <scope>NUCLEOTIDE SEQUENCE [LARGE SCALE GENOMIC DNA]</scope>
    <source>
        <strain evidence="10">strain Y</strain>
    </source>
</reference>
<feature type="transmembrane region" description="Helical" evidence="6">
    <location>
        <begin position="323"/>
        <end position="346"/>
    </location>
</feature>
<feature type="transmembrane region" description="Helical" evidence="6">
    <location>
        <begin position="546"/>
        <end position="564"/>
    </location>
</feature>
<organism evidence="9 10">
    <name type="scientific">Candidatus Filomicrobium marinum</name>
    <dbReference type="NCBI Taxonomy" id="1608628"/>
    <lineage>
        <taxon>Bacteria</taxon>
        <taxon>Pseudomonadati</taxon>
        <taxon>Pseudomonadota</taxon>
        <taxon>Alphaproteobacteria</taxon>
        <taxon>Hyphomicrobiales</taxon>
        <taxon>Hyphomicrobiaceae</taxon>
        <taxon>Filomicrobium</taxon>
    </lineage>
</organism>
<evidence type="ECO:0000313" key="10">
    <source>
        <dbReference type="Proteomes" id="UP000033187"/>
    </source>
</evidence>
<proteinExistence type="predicted"/>
<keyword evidence="3 6" id="KW-0812">Transmembrane</keyword>
<dbReference type="OrthoDB" id="9790149at2"/>
<feature type="domain" description="ComEC/Rec2-related protein" evidence="7">
    <location>
        <begin position="261"/>
        <end position="545"/>
    </location>
</feature>
<dbReference type="KEGG" id="fil:BN1229_v1_2965"/>
<comment type="subcellular location">
    <subcellularLocation>
        <location evidence="1">Cell membrane</location>
        <topology evidence="1">Multi-pass membrane protein</topology>
    </subcellularLocation>
</comment>
<dbReference type="Pfam" id="PF03772">
    <property type="entry name" value="Competence"/>
    <property type="match status" value="1"/>
</dbReference>
<dbReference type="Proteomes" id="UP000033187">
    <property type="component" value="Chromosome 1"/>
</dbReference>
<evidence type="ECO:0000256" key="1">
    <source>
        <dbReference type="ARBA" id="ARBA00004651"/>
    </source>
</evidence>
<feature type="transmembrane region" description="Helical" evidence="6">
    <location>
        <begin position="518"/>
        <end position="539"/>
    </location>
</feature>
<dbReference type="AlphaFoldDB" id="A0A0D6JHQ4"/>
<evidence type="ECO:0000256" key="5">
    <source>
        <dbReference type="ARBA" id="ARBA00023136"/>
    </source>
</evidence>
<dbReference type="PANTHER" id="PTHR30619">
    <property type="entry name" value="DNA INTERNALIZATION/COMPETENCE PROTEIN COMEC/REC2"/>
    <property type="match status" value="1"/>
</dbReference>
<feature type="transmembrane region" description="Helical" evidence="6">
    <location>
        <begin position="389"/>
        <end position="405"/>
    </location>
</feature>